<reference evidence="4 5" key="1">
    <citation type="journal article" date="2018" name="BMC Genomics">
        <title>The genome of Naegleria lovaniensis, the basis for a comparative approach to unravel pathogenicity factors of the human pathogenic amoeba N. fowleri.</title>
        <authorList>
            <person name="Liechti N."/>
            <person name="Schurch N."/>
            <person name="Bruggmann R."/>
            <person name="Wittwer M."/>
        </authorList>
    </citation>
    <scope>NUCLEOTIDE SEQUENCE [LARGE SCALE GENOMIC DNA]</scope>
    <source>
        <strain evidence="4 5">ATCC 30569</strain>
    </source>
</reference>
<dbReference type="InterPro" id="IPR000315">
    <property type="entry name" value="Znf_B-box"/>
</dbReference>
<dbReference type="AlphaFoldDB" id="A0AA88KLQ6"/>
<evidence type="ECO:0000313" key="4">
    <source>
        <dbReference type="EMBL" id="KAG2386049.1"/>
    </source>
</evidence>
<evidence type="ECO:0000313" key="5">
    <source>
        <dbReference type="Proteomes" id="UP000816034"/>
    </source>
</evidence>
<dbReference type="PROSITE" id="PS50119">
    <property type="entry name" value="ZF_BBOX"/>
    <property type="match status" value="1"/>
</dbReference>
<dbReference type="CDD" id="cd19756">
    <property type="entry name" value="Bbox2"/>
    <property type="match status" value="1"/>
</dbReference>
<name>A0AA88KLQ6_NAELO</name>
<keyword evidence="1" id="KW-0863">Zinc-finger</keyword>
<dbReference type="PANTHER" id="PTHR25462:SF296">
    <property type="entry name" value="MEIOTIC P26, ISOFORM F"/>
    <property type="match status" value="1"/>
</dbReference>
<dbReference type="GO" id="GO:0008270">
    <property type="term" value="F:zinc ion binding"/>
    <property type="evidence" value="ECO:0007669"/>
    <property type="project" value="UniProtKB-KW"/>
</dbReference>
<feature type="compositionally biased region" description="Basic and acidic residues" evidence="2">
    <location>
        <begin position="328"/>
        <end position="339"/>
    </location>
</feature>
<gene>
    <name evidence="4" type="ORF">C9374_003198</name>
</gene>
<dbReference type="EMBL" id="PYSW02000017">
    <property type="protein sequence ID" value="KAG2386049.1"/>
    <property type="molecule type" value="Genomic_DNA"/>
</dbReference>
<evidence type="ECO:0000256" key="1">
    <source>
        <dbReference type="PROSITE-ProRule" id="PRU00024"/>
    </source>
</evidence>
<evidence type="ECO:0000256" key="2">
    <source>
        <dbReference type="SAM" id="MobiDB-lite"/>
    </source>
</evidence>
<dbReference type="InterPro" id="IPR047153">
    <property type="entry name" value="TRIM45/56/19-like"/>
</dbReference>
<organism evidence="4 5">
    <name type="scientific">Naegleria lovaniensis</name>
    <name type="common">Amoeba</name>
    <dbReference type="NCBI Taxonomy" id="51637"/>
    <lineage>
        <taxon>Eukaryota</taxon>
        <taxon>Discoba</taxon>
        <taxon>Heterolobosea</taxon>
        <taxon>Tetramitia</taxon>
        <taxon>Eutetramitia</taxon>
        <taxon>Vahlkampfiidae</taxon>
        <taxon>Naegleria</taxon>
    </lineage>
</organism>
<protein>
    <recommendedName>
        <fullName evidence="3">B box-type domain-containing protein</fullName>
    </recommendedName>
</protein>
<dbReference type="SMART" id="SM00336">
    <property type="entry name" value="BBOX"/>
    <property type="match status" value="1"/>
</dbReference>
<proteinExistence type="predicted"/>
<dbReference type="Gene3D" id="3.30.160.60">
    <property type="entry name" value="Classic Zinc Finger"/>
    <property type="match status" value="1"/>
</dbReference>
<feature type="domain" description="B box-type" evidence="3">
    <location>
        <begin position="60"/>
        <end position="100"/>
    </location>
</feature>
<dbReference type="GeneID" id="68095653"/>
<feature type="region of interest" description="Disordered" evidence="2">
    <location>
        <begin position="291"/>
        <end position="357"/>
    </location>
</feature>
<feature type="compositionally biased region" description="Basic residues" evidence="2">
    <location>
        <begin position="342"/>
        <end position="357"/>
    </location>
</feature>
<dbReference type="RefSeq" id="XP_044550042.1">
    <property type="nucleotide sequence ID" value="XM_044692699.1"/>
</dbReference>
<dbReference type="PANTHER" id="PTHR25462">
    <property type="entry name" value="BONUS, ISOFORM C-RELATED"/>
    <property type="match status" value="1"/>
</dbReference>
<keyword evidence="1" id="KW-0479">Metal-binding</keyword>
<sequence>MFIRCCRDCQEEEVEVEANHTCQTCSCHLCDFHSKIHVRKNKNHQITTHSQDGDSVGSSLTLKKCNQHQSEINCFCRDCEQLVCSLCAVSQHVKHNVFLIECIVQEERKIVKDQLDRHLKQRDEWMKQNSISEQVLQKELGLIENTGTDLKNKINTLFEQLIDQLYQRRDVLLKKVDSECTESTQLVRKVMIQMEERIALENAFSDISTMHGNELLDKKVGLLKNSTKLFNEMTSQLENVNLHKVHNICLERTENRFYKDVVFAVNQLGTVNKYYDKTQVSVDELQEPIQKSEIQKSSFSETYAESEMDDVNQPPKQSEYSISQDDNVLLRHYEEEASSQKKGGRRRNKRKKASSQR</sequence>
<keyword evidence="5" id="KW-1185">Reference proteome</keyword>
<keyword evidence="1" id="KW-0862">Zinc</keyword>
<feature type="compositionally biased region" description="Polar residues" evidence="2">
    <location>
        <begin position="314"/>
        <end position="326"/>
    </location>
</feature>
<dbReference type="Pfam" id="PF00643">
    <property type="entry name" value="zf-B_box"/>
    <property type="match status" value="1"/>
</dbReference>
<accession>A0AA88KLQ6</accession>
<dbReference type="Proteomes" id="UP000816034">
    <property type="component" value="Unassembled WGS sequence"/>
</dbReference>
<evidence type="ECO:0000259" key="3">
    <source>
        <dbReference type="PROSITE" id="PS50119"/>
    </source>
</evidence>
<comment type="caution">
    <text evidence="4">The sequence shown here is derived from an EMBL/GenBank/DDBJ whole genome shotgun (WGS) entry which is preliminary data.</text>
</comment>
<dbReference type="SUPFAM" id="SSF57845">
    <property type="entry name" value="B-box zinc-binding domain"/>
    <property type="match status" value="1"/>
</dbReference>